<evidence type="ECO:0000313" key="6">
    <source>
        <dbReference type="Proteomes" id="UP000771736"/>
    </source>
</evidence>
<dbReference type="Pfam" id="PF13237">
    <property type="entry name" value="Fer4_10"/>
    <property type="match status" value="1"/>
</dbReference>
<keyword evidence="1" id="KW-0479">Metal-binding</keyword>
<dbReference type="Proteomes" id="UP000771736">
    <property type="component" value="Unassembled WGS sequence"/>
</dbReference>
<dbReference type="InterPro" id="IPR017896">
    <property type="entry name" value="4Fe4S_Fe-S-bd"/>
</dbReference>
<reference evidence="5" key="1">
    <citation type="submission" date="2020-04" db="EMBL/GenBank/DDBJ databases">
        <title>Deep metagenomics examines the oral microbiome during advanced dental caries in children, revealing novel taxa and co-occurrences with host molecules.</title>
        <authorList>
            <person name="Baker J.L."/>
            <person name="Morton J.T."/>
            <person name="Dinis M."/>
            <person name="Alvarez R."/>
            <person name="Tran N.C."/>
            <person name="Knight R."/>
            <person name="Edlund A."/>
        </authorList>
    </citation>
    <scope>NUCLEOTIDE SEQUENCE</scope>
    <source>
        <strain evidence="5">JCVI_44_bin.5</strain>
    </source>
</reference>
<dbReference type="PROSITE" id="PS51379">
    <property type="entry name" value="4FE4S_FER_2"/>
    <property type="match status" value="2"/>
</dbReference>
<proteinExistence type="predicted"/>
<name>A0A930HMB2_9BACT</name>
<dbReference type="Gene3D" id="3.40.50.360">
    <property type="match status" value="1"/>
</dbReference>
<evidence type="ECO:0000256" key="3">
    <source>
        <dbReference type="ARBA" id="ARBA00023014"/>
    </source>
</evidence>
<evidence type="ECO:0000313" key="5">
    <source>
        <dbReference type="EMBL" id="MBF1384306.1"/>
    </source>
</evidence>
<organism evidence="5 6">
    <name type="scientific">Prevotella aurantiaca</name>
    <dbReference type="NCBI Taxonomy" id="596085"/>
    <lineage>
        <taxon>Bacteria</taxon>
        <taxon>Pseudomonadati</taxon>
        <taxon>Bacteroidota</taxon>
        <taxon>Bacteroidia</taxon>
        <taxon>Bacteroidales</taxon>
        <taxon>Prevotellaceae</taxon>
        <taxon>Prevotella</taxon>
    </lineage>
</organism>
<dbReference type="PANTHER" id="PTHR43122:SF1">
    <property type="entry name" value="IRON-SULFUR-BINDING PROTEIN"/>
    <property type="match status" value="1"/>
</dbReference>
<evidence type="ECO:0000256" key="1">
    <source>
        <dbReference type="ARBA" id="ARBA00022723"/>
    </source>
</evidence>
<dbReference type="GO" id="GO:0051536">
    <property type="term" value="F:iron-sulfur cluster binding"/>
    <property type="evidence" value="ECO:0007669"/>
    <property type="project" value="UniProtKB-KW"/>
</dbReference>
<dbReference type="InterPro" id="IPR017900">
    <property type="entry name" value="4Fe4S_Fe_S_CS"/>
</dbReference>
<dbReference type="AlphaFoldDB" id="A0A930HMB2"/>
<protein>
    <submittedName>
        <fullName evidence="5">4Fe-4S binding protein</fullName>
    </submittedName>
</protein>
<dbReference type="RefSeq" id="WP_273159446.1">
    <property type="nucleotide sequence ID" value="NZ_CALCFI010000004.1"/>
</dbReference>
<dbReference type="InterPro" id="IPR029039">
    <property type="entry name" value="Flavoprotein-like_sf"/>
</dbReference>
<keyword evidence="3" id="KW-0411">Iron-sulfur</keyword>
<keyword evidence="2" id="KW-0408">Iron</keyword>
<gene>
    <name evidence="5" type="ORF">HXN26_05560</name>
</gene>
<dbReference type="PROSITE" id="PS00198">
    <property type="entry name" value="4FE4S_FER_1"/>
    <property type="match status" value="2"/>
</dbReference>
<dbReference type="Gene3D" id="3.30.70.20">
    <property type="match status" value="1"/>
</dbReference>
<dbReference type="PANTHER" id="PTHR43122">
    <property type="entry name" value="FERREDOXIN SUBUNIT OF PYRUVATE:FLAVODOXIN OXIDOREDUCTASE-RELATED"/>
    <property type="match status" value="1"/>
</dbReference>
<dbReference type="InterPro" id="IPR047964">
    <property type="entry name" value="EFR1-like"/>
</dbReference>
<comment type="caution">
    <text evidence="5">The sequence shown here is derived from an EMBL/GenBank/DDBJ whole genome shotgun (WGS) entry which is preliminary data.</text>
</comment>
<dbReference type="GO" id="GO:0046872">
    <property type="term" value="F:metal ion binding"/>
    <property type="evidence" value="ECO:0007669"/>
    <property type="project" value="UniProtKB-KW"/>
</dbReference>
<evidence type="ECO:0000256" key="2">
    <source>
        <dbReference type="ARBA" id="ARBA00023004"/>
    </source>
</evidence>
<dbReference type="NCBIfam" id="NF038196">
    <property type="entry name" value="ferrodoxin_EFR1"/>
    <property type="match status" value="1"/>
</dbReference>
<feature type="domain" description="4Fe-4S ferredoxin-type" evidence="4">
    <location>
        <begin position="202"/>
        <end position="231"/>
    </location>
</feature>
<feature type="domain" description="4Fe-4S ferredoxin-type" evidence="4">
    <location>
        <begin position="232"/>
        <end position="262"/>
    </location>
</feature>
<dbReference type="SUPFAM" id="SSF54862">
    <property type="entry name" value="4Fe-4S ferredoxins"/>
    <property type="match status" value="1"/>
</dbReference>
<accession>A0A930HMB2</accession>
<dbReference type="SUPFAM" id="SSF52218">
    <property type="entry name" value="Flavoproteins"/>
    <property type="match status" value="1"/>
</dbReference>
<evidence type="ECO:0000259" key="4">
    <source>
        <dbReference type="PROSITE" id="PS51379"/>
    </source>
</evidence>
<dbReference type="EMBL" id="JABZSJ010000024">
    <property type="protein sequence ID" value="MBF1384306.1"/>
    <property type="molecule type" value="Genomic_DNA"/>
</dbReference>
<sequence length="275" mass="31023">MIFYFSGTGNSHWAAELLGQSLNERIVSIRETVGVNTSFTLEKGEKVGFVFPVHGWRVPRIVMEFMRTLELHEADLQNNIGHYTFCLVTAGDTIGRTMERFVKLVKDVKSETPLTLNAVEAVIMPESYVGLPGMDVDKPEKEREKIGIAEKIISNFSSVVKDQKVSQSNLPLGWEHLKRGPIPDFFSGPVGAFFTYVLVTDKPFRVESEKCVQCGICAKVCPVSDIDGGKGKEPKWRNNGKCLTCFACYHHCPQHAIEYGSRTKYKGQYFFRKRN</sequence>